<dbReference type="RefSeq" id="WP_121241953.1">
    <property type="nucleotide sequence ID" value="NZ_BHVV01000008.1"/>
</dbReference>
<keyword evidence="5" id="KW-0408">Iron</keyword>
<dbReference type="Pfam" id="PF00067">
    <property type="entry name" value="p450"/>
    <property type="match status" value="1"/>
</dbReference>
<dbReference type="GO" id="GO:0016705">
    <property type="term" value="F:oxidoreductase activity, acting on paired donors, with incorporation or reduction of molecular oxygen"/>
    <property type="evidence" value="ECO:0007669"/>
    <property type="project" value="InterPro"/>
</dbReference>
<reference evidence="7 8" key="1">
    <citation type="submission" date="2018-10" db="EMBL/GenBank/DDBJ databases">
        <title>Genomic Encyclopedia of Type Strains, Phase IV (KMG-IV): sequencing the most valuable type-strain genomes for metagenomic binning, comparative biology and taxonomic classification.</title>
        <authorList>
            <person name="Goeker M."/>
        </authorList>
    </citation>
    <scope>NUCLEOTIDE SEQUENCE [LARGE SCALE GENOMIC DNA]</scope>
    <source>
        <strain evidence="7 8">DSM 26916</strain>
    </source>
</reference>
<keyword evidence="8" id="KW-1185">Reference proteome</keyword>
<proteinExistence type="inferred from homology"/>
<gene>
    <name evidence="7" type="ORF">DFR35_1907</name>
</gene>
<keyword evidence="4" id="KW-0560">Oxidoreductase</keyword>
<dbReference type="EMBL" id="RCCI01000005">
    <property type="protein sequence ID" value="RLJ65250.1"/>
    <property type="molecule type" value="Genomic_DNA"/>
</dbReference>
<evidence type="ECO:0000256" key="6">
    <source>
        <dbReference type="ARBA" id="ARBA00023033"/>
    </source>
</evidence>
<dbReference type="PRINTS" id="PR00359">
    <property type="entry name" value="BP450"/>
</dbReference>
<dbReference type="SUPFAM" id="SSF48264">
    <property type="entry name" value="Cytochrome P450"/>
    <property type="match status" value="1"/>
</dbReference>
<evidence type="ECO:0000256" key="2">
    <source>
        <dbReference type="ARBA" id="ARBA00022617"/>
    </source>
</evidence>
<dbReference type="FunFam" id="1.10.630.10:FF:000018">
    <property type="entry name" value="Cytochrome P450 monooxygenase"/>
    <property type="match status" value="1"/>
</dbReference>
<keyword evidence="6" id="KW-0503">Monooxygenase</keyword>
<dbReference type="GO" id="GO:0020037">
    <property type="term" value="F:heme binding"/>
    <property type="evidence" value="ECO:0007669"/>
    <property type="project" value="InterPro"/>
</dbReference>
<dbReference type="InterPro" id="IPR002397">
    <property type="entry name" value="Cyt_P450_B"/>
</dbReference>
<evidence type="ECO:0000313" key="7">
    <source>
        <dbReference type="EMBL" id="RLJ65250.1"/>
    </source>
</evidence>
<evidence type="ECO:0000256" key="1">
    <source>
        <dbReference type="ARBA" id="ARBA00010617"/>
    </source>
</evidence>
<evidence type="ECO:0008006" key="9">
    <source>
        <dbReference type="Google" id="ProtNLM"/>
    </source>
</evidence>
<dbReference type="GO" id="GO:0004497">
    <property type="term" value="F:monooxygenase activity"/>
    <property type="evidence" value="ECO:0007669"/>
    <property type="project" value="UniProtKB-KW"/>
</dbReference>
<dbReference type="InterPro" id="IPR001128">
    <property type="entry name" value="Cyt_P450"/>
</dbReference>
<comment type="similarity">
    <text evidence="1">Belongs to the cytochrome P450 family.</text>
</comment>
<keyword evidence="2" id="KW-0349">Heme</keyword>
<dbReference type="InterPro" id="IPR036396">
    <property type="entry name" value="Cyt_P450_sf"/>
</dbReference>
<keyword evidence="3" id="KW-0479">Metal-binding</keyword>
<dbReference type="GO" id="GO:0005506">
    <property type="term" value="F:iron ion binding"/>
    <property type="evidence" value="ECO:0007669"/>
    <property type="project" value="InterPro"/>
</dbReference>
<protein>
    <recommendedName>
        <fullName evidence="9">Cytochrome P450</fullName>
    </recommendedName>
</protein>
<evidence type="ECO:0000256" key="3">
    <source>
        <dbReference type="ARBA" id="ARBA00022723"/>
    </source>
</evidence>
<evidence type="ECO:0000256" key="5">
    <source>
        <dbReference type="ARBA" id="ARBA00023004"/>
    </source>
</evidence>
<sequence>MFSFDPYSPAVDADPFPFYKALRDEHPCFWSKEANMWVLSRYADLVTALNDWQTFSSAKGNLMTELPNRAGATLGTTDPPRHDRLRGLIQHAFMKRNLESLAEPVRAAAAEVAAPLAGEKQFDFIEDFSAKFTVKVLFAVLGLPLGDEAQVREKAVMMVQSDPRTRAKGPEHIAAYNWMQEYAAGVIAERRRNPQNDLISHFSMAEIDGDRLDEREVLLTTTTLIMAGVESLGGFLGMFALNMADHADARRQIVANPALLPDAVEESLRFNTSAQRFRRCLTRDHALHGQTMKQGDFVCLAYGSGNRDERQFPDPDRYDIARKPKGHLGFGGSVHACLGTAIARMSVKVAFEEFHKVVPDYRRVQEQLPWMPSSTFRSPLRLELARV</sequence>
<dbReference type="OrthoDB" id="4168525at2"/>
<dbReference type="AlphaFoldDB" id="A0A497XE41"/>
<organism evidence="7 8">
    <name type="scientific">Sulfurisoma sediminicola</name>
    <dbReference type="NCBI Taxonomy" id="1381557"/>
    <lineage>
        <taxon>Bacteria</taxon>
        <taxon>Pseudomonadati</taxon>
        <taxon>Pseudomonadota</taxon>
        <taxon>Betaproteobacteria</taxon>
        <taxon>Nitrosomonadales</taxon>
        <taxon>Sterolibacteriaceae</taxon>
        <taxon>Sulfurisoma</taxon>
    </lineage>
</organism>
<evidence type="ECO:0000256" key="4">
    <source>
        <dbReference type="ARBA" id="ARBA00023002"/>
    </source>
</evidence>
<dbReference type="Gene3D" id="1.10.630.10">
    <property type="entry name" value="Cytochrome P450"/>
    <property type="match status" value="1"/>
</dbReference>
<name>A0A497XE41_9PROT</name>
<comment type="caution">
    <text evidence="7">The sequence shown here is derived from an EMBL/GenBank/DDBJ whole genome shotgun (WGS) entry which is preliminary data.</text>
</comment>
<dbReference type="PANTHER" id="PTHR46696:SF1">
    <property type="entry name" value="CYTOCHROME P450 YJIB-RELATED"/>
    <property type="match status" value="1"/>
</dbReference>
<evidence type="ECO:0000313" key="8">
    <source>
        <dbReference type="Proteomes" id="UP000268908"/>
    </source>
</evidence>
<dbReference type="Proteomes" id="UP000268908">
    <property type="component" value="Unassembled WGS sequence"/>
</dbReference>
<accession>A0A497XE41</accession>
<dbReference type="PANTHER" id="PTHR46696">
    <property type="entry name" value="P450, PUTATIVE (EUROFUNG)-RELATED"/>
    <property type="match status" value="1"/>
</dbReference>